<evidence type="ECO:0000256" key="1">
    <source>
        <dbReference type="ARBA" id="ARBA00022723"/>
    </source>
</evidence>
<dbReference type="InterPro" id="IPR004843">
    <property type="entry name" value="Calcineurin-like_PHP"/>
</dbReference>
<dbReference type="Gene3D" id="3.60.21.10">
    <property type="match status" value="1"/>
</dbReference>
<dbReference type="InterPro" id="IPR050884">
    <property type="entry name" value="CNP_phosphodiesterase-III"/>
</dbReference>
<proteinExistence type="inferred from homology"/>
<dbReference type="SUPFAM" id="SSF56300">
    <property type="entry name" value="Metallo-dependent phosphatases"/>
    <property type="match status" value="1"/>
</dbReference>
<keyword evidence="1" id="KW-0479">Metal-binding</keyword>
<protein>
    <recommendedName>
        <fullName evidence="5">Calcineurin-like phosphoesterase domain-containing protein</fullName>
    </recommendedName>
</protein>
<evidence type="ECO:0000259" key="5">
    <source>
        <dbReference type="Pfam" id="PF00149"/>
    </source>
</evidence>
<reference evidence="6 7" key="1">
    <citation type="submission" date="2011-04" db="EMBL/GenBank/DDBJ databases">
        <title>The Genome Sequence of Dysgonomonas gadei ATCC BAA-286.</title>
        <authorList>
            <consortium name="The Broad Institute Genome Sequencing Platform"/>
            <person name="Earl A."/>
            <person name="Ward D."/>
            <person name="Feldgarden M."/>
            <person name="Gevers D."/>
            <person name="Pudlo N."/>
            <person name="Martens E."/>
            <person name="Allen-Vercoe E."/>
            <person name="Young S.K."/>
            <person name="Zeng Q."/>
            <person name="Gargeya S."/>
            <person name="Fitzgerald M."/>
            <person name="Haas B."/>
            <person name="Abouelleil A."/>
            <person name="Alvarado L."/>
            <person name="Arachchi H.M."/>
            <person name="Berlin A."/>
            <person name="Brown A."/>
            <person name="Chapman S.B."/>
            <person name="Chen Z."/>
            <person name="Dunbar C."/>
            <person name="Freedman E."/>
            <person name="Gearin G."/>
            <person name="Gellesch M."/>
            <person name="Goldberg J."/>
            <person name="Griggs A."/>
            <person name="Gujja S."/>
            <person name="Heiman D."/>
            <person name="Howarth C."/>
            <person name="Larson L."/>
            <person name="Lui A."/>
            <person name="MacDonald P.J.P."/>
            <person name="Mehta T."/>
            <person name="Montmayeur A."/>
            <person name="Murphy C."/>
            <person name="Neiman D."/>
            <person name="Pearson M."/>
            <person name="Priest M."/>
            <person name="Roberts A."/>
            <person name="Saif S."/>
            <person name="Shea T."/>
            <person name="Shenoy N."/>
            <person name="Sisk P."/>
            <person name="Stolte C."/>
            <person name="Sykes S."/>
            <person name="Yandava C."/>
            <person name="Wortman J."/>
            <person name="Nusbaum C."/>
            <person name="Birren B."/>
        </authorList>
    </citation>
    <scope>NUCLEOTIDE SEQUENCE [LARGE SCALE GENOMIC DNA]</scope>
    <source>
        <strain evidence="6 7">ATCC BAA-286</strain>
    </source>
</reference>
<dbReference type="EMBL" id="ADLV01000027">
    <property type="protein sequence ID" value="EGK01385.1"/>
    <property type="molecule type" value="Genomic_DNA"/>
</dbReference>
<keyword evidence="2" id="KW-0378">Hydrolase</keyword>
<comment type="similarity">
    <text evidence="4">Belongs to the cyclic nucleotide phosphodiesterase class-III family.</text>
</comment>
<dbReference type="AlphaFoldDB" id="F5IZ10"/>
<comment type="caution">
    <text evidence="6">The sequence shown here is derived from an EMBL/GenBank/DDBJ whole genome shotgun (WGS) entry which is preliminary data.</text>
</comment>
<organism evidence="6 7">
    <name type="scientific">Dysgonomonas gadei ATCC BAA-286</name>
    <dbReference type="NCBI Taxonomy" id="742766"/>
    <lineage>
        <taxon>Bacteria</taxon>
        <taxon>Pseudomonadati</taxon>
        <taxon>Bacteroidota</taxon>
        <taxon>Bacteroidia</taxon>
        <taxon>Bacteroidales</taxon>
        <taxon>Dysgonomonadaceae</taxon>
        <taxon>Dysgonomonas</taxon>
    </lineage>
</organism>
<evidence type="ECO:0000313" key="7">
    <source>
        <dbReference type="Proteomes" id="UP000004913"/>
    </source>
</evidence>
<sequence>MKQILPYILFLFFITSIFAGEPIRIGVITDTHYLSEKLMDDGYALQDYIQVSGKNIKDVPAVLDKVLDDYLHSDIQVLLVSGDMTKDGEKQSHLDFVNKLKPLQDKGVKVFVIPGNHDINMPNAVEYKGNKTLPVPNVTPKEFTDIYASCGYNNALLRDTASLSYVALLDAHTWLVAIDAARYKEYTTRSISGGKISSDTEKWLIEVLDEARLQNVTVIGMMHWGLTEHIVYQSMFFKDYLVDEWTRFANLFADKGMKAVFTGHFHSNDISAFTSDKGNTIYDIETGTLSGYPFSYRFIELSEKGMDIKTKNVTSLPDNPALAEEDEQRMQSLSNKLAVQKLKGMGFNLPDDVSKQFADVLSRIFILHLYGDEKPDEKLKQSMLSLSKAMETPMDMEDLQIDFPPDDNNVQITF</sequence>
<evidence type="ECO:0000313" key="6">
    <source>
        <dbReference type="EMBL" id="EGK01385.1"/>
    </source>
</evidence>
<dbReference type="OrthoDB" id="5695107at2"/>
<evidence type="ECO:0000256" key="2">
    <source>
        <dbReference type="ARBA" id="ARBA00022801"/>
    </source>
</evidence>
<dbReference type="InterPro" id="IPR029052">
    <property type="entry name" value="Metallo-depent_PP-like"/>
</dbReference>
<dbReference type="RefSeq" id="WP_006799748.1">
    <property type="nucleotide sequence ID" value="NZ_GL891983.1"/>
</dbReference>
<dbReference type="HOGENOM" id="CLU_033792_2_1_10"/>
<feature type="domain" description="Calcineurin-like phosphoesterase" evidence="5">
    <location>
        <begin position="23"/>
        <end position="267"/>
    </location>
</feature>
<evidence type="ECO:0000256" key="3">
    <source>
        <dbReference type="ARBA" id="ARBA00023004"/>
    </source>
</evidence>
<name>F5IZ10_9BACT</name>
<dbReference type="GO" id="GO:0016787">
    <property type="term" value="F:hydrolase activity"/>
    <property type="evidence" value="ECO:0007669"/>
    <property type="project" value="UniProtKB-KW"/>
</dbReference>
<dbReference type="GO" id="GO:0046872">
    <property type="term" value="F:metal ion binding"/>
    <property type="evidence" value="ECO:0007669"/>
    <property type="project" value="UniProtKB-KW"/>
</dbReference>
<evidence type="ECO:0000256" key="4">
    <source>
        <dbReference type="ARBA" id="ARBA00025742"/>
    </source>
</evidence>
<dbReference type="eggNOG" id="COG1409">
    <property type="taxonomic scope" value="Bacteria"/>
</dbReference>
<gene>
    <name evidence="6" type="ORF">HMPREF9455_02218</name>
</gene>
<dbReference type="PANTHER" id="PTHR42988:SF2">
    <property type="entry name" value="CYCLIC NUCLEOTIDE PHOSPHODIESTERASE CBUA0032-RELATED"/>
    <property type="match status" value="1"/>
</dbReference>
<dbReference type="Proteomes" id="UP000004913">
    <property type="component" value="Unassembled WGS sequence"/>
</dbReference>
<accession>F5IZ10</accession>
<dbReference type="STRING" id="742766.HMPREF9455_02218"/>
<dbReference type="Pfam" id="PF00149">
    <property type="entry name" value="Metallophos"/>
    <property type="match status" value="1"/>
</dbReference>
<dbReference type="PANTHER" id="PTHR42988">
    <property type="entry name" value="PHOSPHOHYDROLASE"/>
    <property type="match status" value="1"/>
</dbReference>
<keyword evidence="7" id="KW-1185">Reference proteome</keyword>
<keyword evidence="3" id="KW-0408">Iron</keyword>